<protein>
    <submittedName>
        <fullName evidence="1">Uncharacterized protein</fullName>
    </submittedName>
</protein>
<dbReference type="Proteomes" id="UP000839610">
    <property type="component" value="Unassembled WGS sequence"/>
</dbReference>
<comment type="caution">
    <text evidence="1">The sequence shown here is derived from an EMBL/GenBank/DDBJ whole genome shotgun (WGS) entry which is preliminary data.</text>
</comment>
<organism evidence="1">
    <name type="scientific">Salmonella enterica</name>
    <name type="common">Salmonella choleraesuis</name>
    <dbReference type="NCBI Taxonomy" id="28901"/>
    <lineage>
        <taxon>Bacteria</taxon>
        <taxon>Pseudomonadati</taxon>
        <taxon>Pseudomonadota</taxon>
        <taxon>Gammaproteobacteria</taxon>
        <taxon>Enterobacterales</taxon>
        <taxon>Enterobacteriaceae</taxon>
        <taxon>Salmonella</taxon>
    </lineage>
</organism>
<dbReference type="AlphaFoldDB" id="A0A5U3I8G7"/>
<name>A0A5U3I8G7_SALER</name>
<evidence type="ECO:0000313" key="1">
    <source>
        <dbReference type="EMBL" id="EBP4581696.1"/>
    </source>
</evidence>
<proteinExistence type="predicted"/>
<dbReference type="EMBL" id="AAGLUV010000001">
    <property type="protein sequence ID" value="EBP4581696.1"/>
    <property type="molecule type" value="Genomic_DNA"/>
</dbReference>
<sequence length="74" mass="8302">MTFSPSAVKEISHPTVAPEEAMQCIRQVSILDIISSADIGFSYRLKNQSFFFSSEKEFQAALFAAFFFYGLPLP</sequence>
<reference evidence="1" key="1">
    <citation type="submission" date="2018-07" db="EMBL/GenBank/DDBJ databases">
        <authorList>
            <consortium name="GenomeTrakr network: Whole genome sequencing for foodborne pathogen traceback"/>
        </authorList>
    </citation>
    <scope>NUCLEOTIDE SEQUENCE [LARGE SCALE GENOMIC DNA]</scope>
    <source>
        <strain evidence="1">FDA00008842</strain>
    </source>
</reference>
<accession>A0A5U3I8G7</accession>
<gene>
    <name evidence="1" type="ORF">VH79_00355</name>
</gene>